<dbReference type="Proteomes" id="UP001381693">
    <property type="component" value="Unassembled WGS sequence"/>
</dbReference>
<evidence type="ECO:0000313" key="2">
    <source>
        <dbReference type="Proteomes" id="UP001381693"/>
    </source>
</evidence>
<dbReference type="EMBL" id="JAXCGZ010009713">
    <property type="protein sequence ID" value="KAK7076350.1"/>
    <property type="molecule type" value="Genomic_DNA"/>
</dbReference>
<organism evidence="1 2">
    <name type="scientific">Halocaridina rubra</name>
    <name type="common">Hawaiian red shrimp</name>
    <dbReference type="NCBI Taxonomy" id="373956"/>
    <lineage>
        <taxon>Eukaryota</taxon>
        <taxon>Metazoa</taxon>
        <taxon>Ecdysozoa</taxon>
        <taxon>Arthropoda</taxon>
        <taxon>Crustacea</taxon>
        <taxon>Multicrustacea</taxon>
        <taxon>Malacostraca</taxon>
        <taxon>Eumalacostraca</taxon>
        <taxon>Eucarida</taxon>
        <taxon>Decapoda</taxon>
        <taxon>Pleocyemata</taxon>
        <taxon>Caridea</taxon>
        <taxon>Atyoidea</taxon>
        <taxon>Atyidae</taxon>
        <taxon>Halocaridina</taxon>
    </lineage>
</organism>
<evidence type="ECO:0000313" key="1">
    <source>
        <dbReference type="EMBL" id="KAK7076350.1"/>
    </source>
</evidence>
<accession>A0AAN8X1Q6</accession>
<proteinExistence type="predicted"/>
<comment type="caution">
    <text evidence="1">The sequence shown here is derived from an EMBL/GenBank/DDBJ whole genome shotgun (WGS) entry which is preliminary data.</text>
</comment>
<sequence length="97" mass="10376">MAGISGGVTFIPHELAGASKKLTPLVSLLHLRHDYCKLHIFAVAQGGLDLDTIGIVICHCINTASFLAIFSRTESHGLSRTQKVTNSPPPLVIDETI</sequence>
<reference evidence="1 2" key="1">
    <citation type="submission" date="2023-11" db="EMBL/GenBank/DDBJ databases">
        <title>Halocaridina rubra genome assembly.</title>
        <authorList>
            <person name="Smith C."/>
        </authorList>
    </citation>
    <scope>NUCLEOTIDE SEQUENCE [LARGE SCALE GENOMIC DNA]</scope>
    <source>
        <strain evidence="1">EP-1</strain>
        <tissue evidence="1">Whole</tissue>
    </source>
</reference>
<protein>
    <submittedName>
        <fullName evidence="1">Uncharacterized protein</fullName>
    </submittedName>
</protein>
<gene>
    <name evidence="1" type="ORF">SK128_023132</name>
</gene>
<dbReference type="AlphaFoldDB" id="A0AAN8X1Q6"/>
<name>A0AAN8X1Q6_HALRR</name>
<keyword evidence="2" id="KW-1185">Reference proteome</keyword>